<keyword evidence="6" id="KW-1185">Reference proteome</keyword>
<dbReference type="AlphaFoldDB" id="A0ABD2YI58"/>
<proteinExistence type="inferred from homology"/>
<evidence type="ECO:0000256" key="1">
    <source>
        <dbReference type="ARBA" id="ARBA00022729"/>
    </source>
</evidence>
<dbReference type="Proteomes" id="UP001630127">
    <property type="component" value="Unassembled WGS sequence"/>
</dbReference>
<keyword evidence="2" id="KW-1015">Disulfide bond</keyword>
<organism evidence="5 6">
    <name type="scientific">Cinchona calisaya</name>
    <dbReference type="NCBI Taxonomy" id="153742"/>
    <lineage>
        <taxon>Eukaryota</taxon>
        <taxon>Viridiplantae</taxon>
        <taxon>Streptophyta</taxon>
        <taxon>Embryophyta</taxon>
        <taxon>Tracheophyta</taxon>
        <taxon>Spermatophyta</taxon>
        <taxon>Magnoliopsida</taxon>
        <taxon>eudicotyledons</taxon>
        <taxon>Gunneridae</taxon>
        <taxon>Pentapetalae</taxon>
        <taxon>asterids</taxon>
        <taxon>lamiids</taxon>
        <taxon>Gentianales</taxon>
        <taxon>Rubiaceae</taxon>
        <taxon>Cinchonoideae</taxon>
        <taxon>Cinchoneae</taxon>
        <taxon>Cinchona</taxon>
    </lineage>
</organism>
<evidence type="ECO:0000313" key="6">
    <source>
        <dbReference type="Proteomes" id="UP001630127"/>
    </source>
</evidence>
<dbReference type="EMBL" id="JBJUIK010000013">
    <property type="protein sequence ID" value="KAL3505585.1"/>
    <property type="molecule type" value="Genomic_DNA"/>
</dbReference>
<dbReference type="PANTHER" id="PTHR36710">
    <property type="entry name" value="PECTINESTERASE INHIBITOR-LIKE"/>
    <property type="match status" value="1"/>
</dbReference>
<dbReference type="InterPro" id="IPR006501">
    <property type="entry name" value="Pectinesterase_inhib_dom"/>
</dbReference>
<gene>
    <name evidence="5" type="ORF">ACH5RR_030967</name>
</gene>
<dbReference type="NCBIfam" id="TIGR01614">
    <property type="entry name" value="PME_inhib"/>
    <property type="match status" value="1"/>
</dbReference>
<name>A0ABD2YI58_9GENT</name>
<protein>
    <recommendedName>
        <fullName evidence="4">Pectinesterase inhibitor domain-containing protein</fullName>
    </recommendedName>
</protein>
<sequence>MVLGAFGIPNTSNSSIVKKKKETNDEDLIHDVCIRANNTFLCEQILREFGLPNPDFGSLGKLSLVFASSLANATRLLIDHVFLHEATDNAIIRRQLLVCAKCYDLVIEDMSECYEALSRHEYVDLFNYAVIAKGNQLVCHQNFASEPPDLVRYGKFFQDYADMIRAIAQTAAGIKS</sequence>
<comment type="caution">
    <text evidence="5">The sequence shown here is derived from an EMBL/GenBank/DDBJ whole genome shotgun (WGS) entry which is preliminary data.</text>
</comment>
<dbReference type="InterPro" id="IPR035513">
    <property type="entry name" value="Invertase/methylesterase_inhib"/>
</dbReference>
<keyword evidence="1" id="KW-0732">Signal</keyword>
<evidence type="ECO:0000259" key="4">
    <source>
        <dbReference type="SMART" id="SM00856"/>
    </source>
</evidence>
<reference evidence="5 6" key="1">
    <citation type="submission" date="2024-11" db="EMBL/GenBank/DDBJ databases">
        <title>A near-complete genome assembly of Cinchona calisaya.</title>
        <authorList>
            <person name="Lian D.C."/>
            <person name="Zhao X.W."/>
            <person name="Wei L."/>
        </authorList>
    </citation>
    <scope>NUCLEOTIDE SEQUENCE [LARGE SCALE GENOMIC DNA]</scope>
    <source>
        <tissue evidence="5">Nenye</tissue>
    </source>
</reference>
<evidence type="ECO:0000256" key="3">
    <source>
        <dbReference type="ARBA" id="ARBA00038471"/>
    </source>
</evidence>
<evidence type="ECO:0000313" key="5">
    <source>
        <dbReference type="EMBL" id="KAL3505585.1"/>
    </source>
</evidence>
<dbReference type="PANTHER" id="PTHR36710:SF18">
    <property type="entry name" value="PECTINESTERASE INHIBITOR 5-RELATED"/>
    <property type="match status" value="1"/>
</dbReference>
<dbReference type="Gene3D" id="1.20.140.40">
    <property type="entry name" value="Invertase/pectin methylesterase inhibitor family protein"/>
    <property type="match status" value="1"/>
</dbReference>
<comment type="similarity">
    <text evidence="3">Belongs to the PMEI family.</text>
</comment>
<feature type="domain" description="Pectinesterase inhibitor" evidence="4">
    <location>
        <begin position="24"/>
        <end position="167"/>
    </location>
</feature>
<evidence type="ECO:0000256" key="2">
    <source>
        <dbReference type="ARBA" id="ARBA00023157"/>
    </source>
</evidence>
<dbReference type="InterPro" id="IPR052421">
    <property type="entry name" value="PCW_Enzyme_Inhibitor"/>
</dbReference>
<accession>A0ABD2YI58</accession>
<dbReference type="SMART" id="SM00856">
    <property type="entry name" value="PMEI"/>
    <property type="match status" value="1"/>
</dbReference>
<dbReference type="SUPFAM" id="SSF101148">
    <property type="entry name" value="Plant invertase/pectin methylesterase inhibitor"/>
    <property type="match status" value="1"/>
</dbReference>